<evidence type="ECO:0000313" key="1">
    <source>
        <dbReference type="EMBL" id="CAG8819431.1"/>
    </source>
</evidence>
<accession>A0A9N9PEY6</accession>
<dbReference type="EMBL" id="CAJVPZ010097433">
    <property type="protein sequence ID" value="CAG8819431.1"/>
    <property type="molecule type" value="Genomic_DNA"/>
</dbReference>
<feature type="non-terminal residue" evidence="1">
    <location>
        <position position="1"/>
    </location>
</feature>
<feature type="non-terminal residue" evidence="1">
    <location>
        <position position="53"/>
    </location>
</feature>
<organism evidence="1 2">
    <name type="scientific">Racocetra fulgida</name>
    <dbReference type="NCBI Taxonomy" id="60492"/>
    <lineage>
        <taxon>Eukaryota</taxon>
        <taxon>Fungi</taxon>
        <taxon>Fungi incertae sedis</taxon>
        <taxon>Mucoromycota</taxon>
        <taxon>Glomeromycotina</taxon>
        <taxon>Glomeromycetes</taxon>
        <taxon>Diversisporales</taxon>
        <taxon>Gigasporaceae</taxon>
        <taxon>Racocetra</taxon>
    </lineage>
</organism>
<dbReference type="AlphaFoldDB" id="A0A9N9PEY6"/>
<reference evidence="1" key="1">
    <citation type="submission" date="2021-06" db="EMBL/GenBank/DDBJ databases">
        <authorList>
            <person name="Kallberg Y."/>
            <person name="Tangrot J."/>
            <person name="Rosling A."/>
        </authorList>
    </citation>
    <scope>NUCLEOTIDE SEQUENCE</scope>
    <source>
        <strain evidence="1">IN212</strain>
    </source>
</reference>
<evidence type="ECO:0000313" key="2">
    <source>
        <dbReference type="Proteomes" id="UP000789396"/>
    </source>
</evidence>
<proteinExistence type="predicted"/>
<sequence>DGFRVIAKAAINIWKSLGGGEKSAEALLSQMKDYREYVKPYNDYWVDNTDTLI</sequence>
<comment type="caution">
    <text evidence="1">The sequence shown here is derived from an EMBL/GenBank/DDBJ whole genome shotgun (WGS) entry which is preliminary data.</text>
</comment>
<dbReference type="OrthoDB" id="2403728at2759"/>
<protein>
    <submittedName>
        <fullName evidence="1">15885_t:CDS:1</fullName>
    </submittedName>
</protein>
<gene>
    <name evidence="1" type="ORF">RFULGI_LOCUS19510</name>
</gene>
<keyword evidence="2" id="KW-1185">Reference proteome</keyword>
<dbReference type="Proteomes" id="UP000789396">
    <property type="component" value="Unassembled WGS sequence"/>
</dbReference>
<name>A0A9N9PEY6_9GLOM</name>